<dbReference type="InterPro" id="IPR022684">
    <property type="entry name" value="Calpain_cysteine_protease"/>
</dbReference>
<proteinExistence type="inferred from homology"/>
<name>Q0RAZ2_FRAAA</name>
<feature type="active site" evidence="5">
    <location>
        <position position="599"/>
    </location>
</feature>
<organism evidence="8 9">
    <name type="scientific">Frankia alni (strain DSM 45986 / CECT 9034 / ACN14a)</name>
    <dbReference type="NCBI Taxonomy" id="326424"/>
    <lineage>
        <taxon>Bacteria</taxon>
        <taxon>Bacillati</taxon>
        <taxon>Actinomycetota</taxon>
        <taxon>Actinomycetes</taxon>
        <taxon>Frankiales</taxon>
        <taxon>Frankiaceae</taxon>
        <taxon>Frankia</taxon>
    </lineage>
</organism>
<dbReference type="InterPro" id="IPR001300">
    <property type="entry name" value="Peptidase_C2_calpain_cat"/>
</dbReference>
<dbReference type="SUPFAM" id="SSF54001">
    <property type="entry name" value="Cysteine proteinases"/>
    <property type="match status" value="1"/>
</dbReference>
<feature type="region of interest" description="Disordered" evidence="6">
    <location>
        <begin position="102"/>
        <end position="138"/>
    </location>
</feature>
<evidence type="ECO:0000256" key="3">
    <source>
        <dbReference type="ARBA" id="ARBA00022801"/>
    </source>
</evidence>
<evidence type="ECO:0000256" key="2">
    <source>
        <dbReference type="ARBA" id="ARBA00022670"/>
    </source>
</evidence>
<dbReference type="SMART" id="SM00230">
    <property type="entry name" value="CysPc"/>
    <property type="match status" value="1"/>
</dbReference>
<evidence type="ECO:0000313" key="8">
    <source>
        <dbReference type="EMBL" id="CAJ65396.1"/>
    </source>
</evidence>
<feature type="compositionally biased region" description="Pro residues" evidence="6">
    <location>
        <begin position="113"/>
        <end position="123"/>
    </location>
</feature>
<dbReference type="InterPro" id="IPR038765">
    <property type="entry name" value="Papain-like_cys_pep_sf"/>
</dbReference>
<keyword evidence="2 5" id="KW-0645">Protease</keyword>
<protein>
    <recommendedName>
        <fullName evidence="7">Calpain catalytic domain-containing protein</fullName>
    </recommendedName>
</protein>
<dbReference type="GO" id="GO:0006508">
    <property type="term" value="P:proteolysis"/>
    <property type="evidence" value="ECO:0007669"/>
    <property type="project" value="UniProtKB-KW"/>
</dbReference>
<feature type="region of interest" description="Disordered" evidence="6">
    <location>
        <begin position="231"/>
        <end position="259"/>
    </location>
</feature>
<dbReference type="GO" id="GO:0004198">
    <property type="term" value="F:calcium-dependent cysteine-type endopeptidase activity"/>
    <property type="evidence" value="ECO:0007669"/>
    <property type="project" value="InterPro"/>
</dbReference>
<reference evidence="8 9" key="1">
    <citation type="journal article" date="2007" name="Genome Res.">
        <title>Genome characteristics of facultatively symbiotic Frankia sp. strains reflect host range and host plant biogeography.</title>
        <authorList>
            <person name="Normand P."/>
            <person name="Lapierre P."/>
            <person name="Tisa L.S."/>
            <person name="Gogarten J.P."/>
            <person name="Alloisio N."/>
            <person name="Bagnarol E."/>
            <person name="Bassi C.A."/>
            <person name="Berry A.M."/>
            <person name="Bickhart D.M."/>
            <person name="Choisne N."/>
            <person name="Couloux A."/>
            <person name="Cournoyer B."/>
            <person name="Cruveiller S."/>
            <person name="Daubin V."/>
            <person name="Demange N."/>
            <person name="Francino M.P."/>
            <person name="Goltsman E."/>
            <person name="Huang Y."/>
            <person name="Kopp O.R."/>
            <person name="Labarre L."/>
            <person name="Lapidus A."/>
            <person name="Lavire C."/>
            <person name="Marechal J."/>
            <person name="Martinez M."/>
            <person name="Mastronunzio J.E."/>
            <person name="Mullin B.C."/>
            <person name="Niemann J."/>
            <person name="Pujic P."/>
            <person name="Rawnsley T."/>
            <person name="Rouy Z."/>
            <person name="Schenowitz C."/>
            <person name="Sellstedt A."/>
            <person name="Tavares F."/>
            <person name="Tomkins J.P."/>
            <person name="Vallenet D."/>
            <person name="Valverde C."/>
            <person name="Wall L.G."/>
            <person name="Wang Y."/>
            <person name="Medigue C."/>
            <person name="Benson D.R."/>
        </authorList>
    </citation>
    <scope>NUCLEOTIDE SEQUENCE [LARGE SCALE GENOMIC DNA]</scope>
    <source>
        <strain evidence="9">DSM 45986 / CECT 9034 / ACN14a</strain>
    </source>
</reference>
<keyword evidence="9" id="KW-1185">Reference proteome</keyword>
<feature type="domain" description="Calpain catalytic" evidence="7">
    <location>
        <begin position="374"/>
        <end position="612"/>
    </location>
</feature>
<dbReference type="OrthoDB" id="4617536at2"/>
<evidence type="ECO:0000256" key="4">
    <source>
        <dbReference type="ARBA" id="ARBA00022807"/>
    </source>
</evidence>
<evidence type="ECO:0000256" key="1">
    <source>
        <dbReference type="ARBA" id="ARBA00007623"/>
    </source>
</evidence>
<sequence length="631" mass="63203">MHEGPAPRGGAVVSAGTADDLGRHATALRRAATEVAAVLSGVRSTGGTGSPLRARLDGRVLAWQAALDADAEALLARAALLDRLAAGSAWALPAPGPWSAAAISPGPTSSRVPPVPPVPPGPIGRPASAEAGAGAGGSGGAPVRFDPVLLGVLAARLRSAADRAAALGRTVAVAVGETERTLARMGSPTGTVGMAGRGLRLVAVEAPNAAGDIELRMARFAAAPITLRRVGPGGPPERISRPPGARPASPTARFVPSPARPASPTALAVAAGLLALFGAGAGARSDAVPDTLGVDRLRAVRARLADLPDPTRAGVIGLLRGGPLTALGAMAARLAGTPKPGAVLAAAELAGLADDLLAGAPPDLLGELVRALPWLEPAAPPPPGGERSGPVVGVDRSGDAIVRDGADPGDVGQGAVADCYLAAALIGIARQDPALLTERLRRNPNGTVTITFHPGSGAPVGVTVTAMLPARRLSAPASTGREGERGEGVQEIAMDGDNAAGQPELWPALYEKAYARLHGGYPAIGFGSASLALGTLTGRPASRRAARATSVADLAALLDRGEVVVLATRSRTRSGGLVAAHAYPALAVDAARGRVLLRNPWDPAPGADNVRWYAWSQVVADVHTVVHGPTR</sequence>
<dbReference type="eggNOG" id="COG4842">
    <property type="taxonomic scope" value="Bacteria"/>
</dbReference>
<dbReference type="EMBL" id="CT573213">
    <property type="protein sequence ID" value="CAJ65396.1"/>
    <property type="molecule type" value="Genomic_DNA"/>
</dbReference>
<dbReference type="AlphaFoldDB" id="Q0RAZ2"/>
<feature type="region of interest" description="Disordered" evidence="6">
    <location>
        <begin position="376"/>
        <end position="408"/>
    </location>
</feature>
<keyword evidence="3 5" id="KW-0378">Hydrolase</keyword>
<dbReference type="PROSITE" id="PS50203">
    <property type="entry name" value="CALPAIN_CAT"/>
    <property type="match status" value="1"/>
</dbReference>
<feature type="active site" evidence="5">
    <location>
        <position position="581"/>
    </location>
</feature>
<dbReference type="PANTHER" id="PTHR10183:SF379">
    <property type="entry name" value="CALPAIN-5"/>
    <property type="match status" value="1"/>
</dbReference>
<dbReference type="HOGENOM" id="CLU_456167_0_0_11"/>
<dbReference type="Pfam" id="PF00648">
    <property type="entry name" value="Peptidase_C2"/>
    <property type="match status" value="1"/>
</dbReference>
<feature type="compositionally biased region" description="Basic and acidic residues" evidence="6">
    <location>
        <begin position="396"/>
        <end position="406"/>
    </location>
</feature>
<accession>Q0RAZ2</accession>
<dbReference type="Proteomes" id="UP000000657">
    <property type="component" value="Chromosome"/>
</dbReference>
<dbReference type="PANTHER" id="PTHR10183">
    <property type="entry name" value="CALPAIN"/>
    <property type="match status" value="1"/>
</dbReference>
<dbReference type="KEGG" id="fal:FRAAL6773"/>
<evidence type="ECO:0000256" key="5">
    <source>
        <dbReference type="PROSITE-ProRule" id="PRU00239"/>
    </source>
</evidence>
<feature type="active site" evidence="5">
    <location>
        <position position="419"/>
    </location>
</feature>
<evidence type="ECO:0000313" key="9">
    <source>
        <dbReference type="Proteomes" id="UP000000657"/>
    </source>
</evidence>
<comment type="similarity">
    <text evidence="1">Belongs to the peptidase C2 family.</text>
</comment>
<dbReference type="STRING" id="326424.FRAAL6773"/>
<evidence type="ECO:0000256" key="6">
    <source>
        <dbReference type="SAM" id="MobiDB-lite"/>
    </source>
</evidence>
<evidence type="ECO:0000259" key="7">
    <source>
        <dbReference type="PROSITE" id="PS50203"/>
    </source>
</evidence>
<gene>
    <name evidence="8" type="ordered locus">FRAAL6773</name>
</gene>
<keyword evidence="4 5" id="KW-0788">Thiol protease</keyword>